<dbReference type="GO" id="GO:0016740">
    <property type="term" value="F:transferase activity"/>
    <property type="evidence" value="ECO:0007669"/>
    <property type="project" value="UniProtKB-KW"/>
</dbReference>
<keyword evidence="5" id="KW-1185">Reference proteome</keyword>
<dbReference type="Pfam" id="PF00303">
    <property type="entry name" value="Thymidylat_synt"/>
    <property type="match status" value="1"/>
</dbReference>
<gene>
    <name evidence="4" type="ORF">GFC01_13990</name>
</gene>
<dbReference type="SUPFAM" id="SSF55831">
    <property type="entry name" value="Thymidylate synthase/dCMP hydroxymethylase"/>
    <property type="match status" value="1"/>
</dbReference>
<dbReference type="EMBL" id="WHYR01000046">
    <property type="protein sequence ID" value="MQL53347.1"/>
    <property type="molecule type" value="Genomic_DNA"/>
</dbReference>
<protein>
    <submittedName>
        <fullName evidence="4">Uncharacterized protein</fullName>
    </submittedName>
</protein>
<evidence type="ECO:0000259" key="2">
    <source>
        <dbReference type="Pfam" id="PF00303"/>
    </source>
</evidence>
<sequence length="479" mass="54619">MEFIPLYFPDKLHMVNPRGYVGVVTLWSRISWVLDRFAAAGVDLDPRTSPVAVMGNLYGNGLKHLLRNLLYNPQIRYLVVCGRNRSGSREDLINFFTRGVEDYETLGIRCRRVVGTNRTVDHLLGPELFHRPPEILCPGDLTAPDSLAALAGIFARLKPPSGERLPERIALALPPVQVSRYPGNPRAHVIVRDTPLQAWRELLFRLVRFGHLVHLKKGDRQELQNVKVVVEKPGIERAEELARYGFDLERFRAYQRDILDPAPPPGDTSYRYGHRIGAYFGVDGLAEVVRRLQEDARDRHCYISLWDTRRDLTATGGRPCLVSLFFRVFEERLTLTATFRTHNAVDAWLENFYGLMAIQNFVARQTGLETGAITVFSHSISVDVQEYQRAKMVAAEKKFELLFDPHGTFRVTVEDGEIVVYHLYGDMVINEYRGKKAERLQHELARDLALSDIGHALYLGRQLARAEMALARGEPFEEE</sequence>
<evidence type="ECO:0000313" key="5">
    <source>
        <dbReference type="Proteomes" id="UP000441717"/>
    </source>
</evidence>
<accession>A0A6N7IV77</accession>
<keyword evidence="1" id="KW-0808">Transferase</keyword>
<dbReference type="InterPro" id="IPR036926">
    <property type="entry name" value="Thymidate_synth/dCMP_Mease_sf"/>
</dbReference>
<reference evidence="4 5" key="1">
    <citation type="submission" date="2019-10" db="EMBL/GenBank/DDBJ databases">
        <title>Comparative genomics of sulfur disproportionating microorganisms.</title>
        <authorList>
            <person name="Ward L.M."/>
            <person name="Bertran E."/>
            <person name="Johnston D."/>
        </authorList>
    </citation>
    <scope>NUCLEOTIDE SEQUENCE [LARGE SCALE GENOMIC DNA]</scope>
    <source>
        <strain evidence="4 5">DSM 14055</strain>
    </source>
</reference>
<organism evidence="4 5">
    <name type="scientific">Desulfofundulus thermobenzoicus</name>
    <dbReference type="NCBI Taxonomy" id="29376"/>
    <lineage>
        <taxon>Bacteria</taxon>
        <taxon>Bacillati</taxon>
        <taxon>Bacillota</taxon>
        <taxon>Clostridia</taxon>
        <taxon>Eubacteriales</taxon>
        <taxon>Peptococcaceae</taxon>
        <taxon>Desulfofundulus</taxon>
    </lineage>
</organism>
<evidence type="ECO:0000256" key="1">
    <source>
        <dbReference type="ARBA" id="ARBA00022679"/>
    </source>
</evidence>
<dbReference type="OrthoDB" id="4029442at2"/>
<feature type="domain" description="DUF4346" evidence="3">
    <location>
        <begin position="404"/>
        <end position="477"/>
    </location>
</feature>
<dbReference type="InterPro" id="IPR025595">
    <property type="entry name" value="PterinBD-DUF4346"/>
</dbReference>
<proteinExistence type="predicted"/>
<dbReference type="Pfam" id="PF14251">
    <property type="entry name" value="PterinBD-DUF4346"/>
    <property type="match status" value="1"/>
</dbReference>
<dbReference type="InterPro" id="IPR023451">
    <property type="entry name" value="Thymidate_synth/dCMP_Mease_dom"/>
</dbReference>
<name>A0A6N7IV77_9FIRM</name>
<comment type="caution">
    <text evidence="4">The sequence shown here is derived from an EMBL/GenBank/DDBJ whole genome shotgun (WGS) entry which is preliminary data.</text>
</comment>
<dbReference type="Proteomes" id="UP000441717">
    <property type="component" value="Unassembled WGS sequence"/>
</dbReference>
<feature type="domain" description="Thymidylate synthase/dCMP hydroxymethylase" evidence="2">
    <location>
        <begin position="254"/>
        <end position="396"/>
    </location>
</feature>
<dbReference type="AlphaFoldDB" id="A0A6N7IV77"/>
<dbReference type="Gene3D" id="3.30.572.10">
    <property type="entry name" value="Thymidylate synthase/dCMP hydroxymethylase domain"/>
    <property type="match status" value="1"/>
</dbReference>
<evidence type="ECO:0000259" key="3">
    <source>
        <dbReference type="Pfam" id="PF14251"/>
    </source>
</evidence>
<evidence type="ECO:0000313" key="4">
    <source>
        <dbReference type="EMBL" id="MQL53347.1"/>
    </source>
</evidence>